<dbReference type="InterPro" id="IPR004139">
    <property type="entry name" value="Glyco_trans_13"/>
</dbReference>
<dbReference type="Gene3D" id="3.90.550.10">
    <property type="entry name" value="Spore Coat Polysaccharide Biosynthesis Protein SpsA, Chain A"/>
    <property type="match status" value="1"/>
</dbReference>
<evidence type="ECO:0000256" key="4">
    <source>
        <dbReference type="ARBA" id="ARBA00022676"/>
    </source>
</evidence>
<organism evidence="15 16">
    <name type="scientific">Halocaridina rubra</name>
    <name type="common">Hawaiian red shrimp</name>
    <dbReference type="NCBI Taxonomy" id="373956"/>
    <lineage>
        <taxon>Eukaryota</taxon>
        <taxon>Metazoa</taxon>
        <taxon>Ecdysozoa</taxon>
        <taxon>Arthropoda</taxon>
        <taxon>Crustacea</taxon>
        <taxon>Multicrustacea</taxon>
        <taxon>Malacostraca</taxon>
        <taxon>Eumalacostraca</taxon>
        <taxon>Eucarida</taxon>
        <taxon>Decapoda</taxon>
        <taxon>Pleocyemata</taxon>
        <taxon>Caridea</taxon>
        <taxon>Atyoidea</taxon>
        <taxon>Atyidae</taxon>
        <taxon>Halocaridina</taxon>
    </lineage>
</organism>
<dbReference type="Pfam" id="PF15711">
    <property type="entry name" value="ILEI"/>
    <property type="match status" value="1"/>
</dbReference>
<keyword evidence="4 13" id="KW-0328">Glycosyltransferase</keyword>
<dbReference type="InterPro" id="IPR052463">
    <property type="entry name" value="O-linked_mannose_GnT"/>
</dbReference>
<keyword evidence="9" id="KW-1133">Transmembrane helix</keyword>
<dbReference type="PANTHER" id="PTHR46396:SF2">
    <property type="entry name" value="ILEI_PANDER DOMAIN-CONTAINING PROTEIN"/>
    <property type="match status" value="1"/>
</dbReference>
<evidence type="ECO:0000256" key="5">
    <source>
        <dbReference type="ARBA" id="ARBA00022679"/>
    </source>
</evidence>
<evidence type="ECO:0000256" key="3">
    <source>
        <dbReference type="ARBA" id="ARBA00006492"/>
    </source>
</evidence>
<comment type="caution">
    <text evidence="15">The sequence shown here is derived from an EMBL/GenBank/DDBJ whole genome shotgun (WGS) entry which is preliminary data.</text>
</comment>
<comment type="similarity">
    <text evidence="3 13">Belongs to the glycosyltransferase 13 family.</text>
</comment>
<evidence type="ECO:0000256" key="7">
    <source>
        <dbReference type="ARBA" id="ARBA00022723"/>
    </source>
</evidence>
<keyword evidence="6" id="KW-0812">Transmembrane</keyword>
<evidence type="ECO:0000256" key="2">
    <source>
        <dbReference type="ARBA" id="ARBA00004922"/>
    </source>
</evidence>
<dbReference type="InterPro" id="IPR039477">
    <property type="entry name" value="ILEI/PANDER_dom"/>
</dbReference>
<dbReference type="GO" id="GO:0003827">
    <property type="term" value="F:alpha-1,3-mannosylglycoprotein 2-beta-N-acetylglucosaminyltransferase activity"/>
    <property type="evidence" value="ECO:0007669"/>
    <property type="project" value="UniProtKB-UniRule"/>
</dbReference>
<evidence type="ECO:0000256" key="12">
    <source>
        <dbReference type="ARBA" id="ARBA00023211"/>
    </source>
</evidence>
<dbReference type="Proteomes" id="UP001381693">
    <property type="component" value="Unassembled WGS sequence"/>
</dbReference>
<protein>
    <recommendedName>
        <fullName evidence="13">Alpha-1,3-mannosyl-glycoprotein 2-beta-N-acetylglucosaminyltransferase</fullName>
        <shortName evidence="13">GNT-I</shortName>
        <shortName evidence="13">GlcNAc-T I</shortName>
        <ecNumber evidence="13">2.4.1.101</ecNumber>
    </recommendedName>
    <alternativeName>
        <fullName evidence="13">N-glycosyl-oligosaccharide-glycoprotein N-acetylglucosaminyltransferase I</fullName>
    </alternativeName>
</protein>
<comment type="cofactor">
    <cofactor evidence="13">
        <name>Mn(2+)</name>
        <dbReference type="ChEBI" id="CHEBI:29035"/>
    </cofactor>
    <text evidence="13">The cofactor is mostly bound to the substrate.</text>
</comment>
<proteinExistence type="inferred from homology"/>
<evidence type="ECO:0000259" key="14">
    <source>
        <dbReference type="Pfam" id="PF15711"/>
    </source>
</evidence>
<dbReference type="PANTHER" id="PTHR46396">
    <property type="entry name" value="PROTEIN O-LINKED-MANNOSE BETA-1,2-N-ACETYLGLUCOSAMINYLTRANSFERASE 1"/>
    <property type="match status" value="1"/>
</dbReference>
<evidence type="ECO:0000313" key="15">
    <source>
        <dbReference type="EMBL" id="KAK7081570.1"/>
    </source>
</evidence>
<dbReference type="InterPro" id="IPR029044">
    <property type="entry name" value="Nucleotide-diphossugar_trans"/>
</dbReference>
<dbReference type="EMBL" id="JAXCGZ010004683">
    <property type="protein sequence ID" value="KAK7081570.1"/>
    <property type="molecule type" value="Genomic_DNA"/>
</dbReference>
<keyword evidence="5" id="KW-0808">Transferase</keyword>
<evidence type="ECO:0000256" key="6">
    <source>
        <dbReference type="ARBA" id="ARBA00022692"/>
    </source>
</evidence>
<comment type="catalytic activity">
    <reaction evidence="13">
        <text>N(4)-(alpha-D-Man-(1-&gt;3)-[alpha-D-Man-(1-&gt;3)-[alpha-D-Man-(1-&gt;6)]-alpha-D-Man-(1-&gt;6)]-beta-D-Man-(1-&gt;4)-beta-D-GlcNAc-(1-&gt;4)-beta-D-GlcNAc)-L-asparaginyl-[protein] (N-glucan mannose isomer 5A1,2) + UDP-N-acetyl-alpha-D-glucosamine = N(4)-{beta-D-GlcNAc-(1-&gt;2)-alpha-D-Man-(1-&gt;3)-[alpha-D-Man-(1-&gt;3)-[alpha-D-Man-(1-&gt;6)]-alpha-D-Man-(1-&gt;6)]-beta-D-Man-(1-&gt;4)-beta-D-GlcNAc-(1-&gt;4)-beta-D-GlcNAc}-L-asparaginyl-[protein] + UDP + H(+)</text>
        <dbReference type="Rhea" id="RHEA:11456"/>
        <dbReference type="Rhea" id="RHEA-COMP:14367"/>
        <dbReference type="Rhea" id="RHEA-COMP:14368"/>
        <dbReference type="ChEBI" id="CHEBI:15378"/>
        <dbReference type="ChEBI" id="CHEBI:57705"/>
        <dbReference type="ChEBI" id="CHEBI:58223"/>
        <dbReference type="ChEBI" id="CHEBI:59087"/>
        <dbReference type="ChEBI" id="CHEBI:60625"/>
        <dbReference type="EC" id="2.4.1.101"/>
    </reaction>
</comment>
<keyword evidence="8 13" id="KW-0735">Signal-anchor</keyword>
<evidence type="ECO:0000256" key="10">
    <source>
        <dbReference type="ARBA" id="ARBA00023034"/>
    </source>
</evidence>
<dbReference type="GO" id="GO:0047223">
    <property type="term" value="F:beta-1,3-galactosyl-O-glycosyl-glycoprotein beta-1,3-N-acetylglucosaminyltransferase activity"/>
    <property type="evidence" value="ECO:0007669"/>
    <property type="project" value="TreeGrafter"/>
</dbReference>
<evidence type="ECO:0000256" key="9">
    <source>
        <dbReference type="ARBA" id="ARBA00022989"/>
    </source>
</evidence>
<keyword evidence="11" id="KW-0472">Membrane</keyword>
<dbReference type="GO" id="GO:0016266">
    <property type="term" value="P:protein O-linked glycosylation via N-acetyl-galactosamine"/>
    <property type="evidence" value="ECO:0007669"/>
    <property type="project" value="TreeGrafter"/>
</dbReference>
<evidence type="ECO:0000313" key="16">
    <source>
        <dbReference type="Proteomes" id="UP001381693"/>
    </source>
</evidence>
<evidence type="ECO:0000256" key="11">
    <source>
        <dbReference type="ARBA" id="ARBA00023136"/>
    </source>
</evidence>
<feature type="domain" description="ILEI/PANDER" evidence="14">
    <location>
        <begin position="2"/>
        <end position="64"/>
    </location>
</feature>
<evidence type="ECO:0000256" key="13">
    <source>
        <dbReference type="RuleBase" id="RU368119"/>
    </source>
</evidence>
<evidence type="ECO:0000256" key="8">
    <source>
        <dbReference type="ARBA" id="ARBA00022968"/>
    </source>
</evidence>
<keyword evidence="7 13" id="KW-0479">Metal-binding</keyword>
<dbReference type="GO" id="GO:0000139">
    <property type="term" value="C:Golgi membrane"/>
    <property type="evidence" value="ECO:0007669"/>
    <property type="project" value="UniProtKB-SubCell"/>
</dbReference>
<reference evidence="15 16" key="1">
    <citation type="submission" date="2023-11" db="EMBL/GenBank/DDBJ databases">
        <title>Halocaridina rubra genome assembly.</title>
        <authorList>
            <person name="Smith C."/>
        </authorList>
    </citation>
    <scope>NUCLEOTIDE SEQUENCE [LARGE SCALE GENOMIC DNA]</scope>
    <source>
        <strain evidence="15">EP-1</strain>
        <tissue evidence="15">Whole</tissue>
    </source>
</reference>
<keyword evidence="16" id="KW-1185">Reference proteome</keyword>
<comment type="subcellular location">
    <subcellularLocation>
        <location evidence="1 13">Golgi apparatus membrane</location>
        <topology evidence="1 13">Single-pass type II membrane protein</topology>
    </subcellularLocation>
</comment>
<sequence>MDSSEMELFLLREVRNGDILIALTFDEASRNLGTMAKNLLGDLGSSQIQNLQFRGQWYMITQRGMEGFSPHELLRAAKGGQWSPVNERLCVPRHLRGRAIMPDPAVMQNDDRAKFCERHAYISDFCSVDQQNIPLKAAILTNRQLVGSEIFSTPVMVLGGQSLSSLTLTLETLLSQPGIQPQYVVVVYNPEKIKDVPQLCRLFGFNAKATNAQEYYRVMEVLFETAIALYPGASYITVIEEGILLAPDFLAYTASVLPILHDPTVIGISAWNANGYVNVSSRSDLVYRVEDFPGQAFTIRTSTYLRELKPNMKQCCYKRGWEGWLELGRWEREVIVPDMSRVLRRPVGPDLEPVTPLIHALFHRLRATSLDMMSSVKNPDTLTAEKYENHLFQLLNSSHARMLKMTKEVVSKCLESEVTKAVSLPLENKKITHIVIAYKELDISGFGGMKLLCRCFGLFYEEHSPPRGVHRGMLRFSMSGKEVIFLSNRSPHFVIPPYNGTSLALP</sequence>
<dbReference type="EC" id="2.4.1.101" evidence="13"/>
<keyword evidence="10 13" id="KW-0333">Golgi apparatus</keyword>
<name>A0AAN8XBT9_HALRR</name>
<dbReference type="Pfam" id="PF03071">
    <property type="entry name" value="GNT-I"/>
    <property type="match status" value="1"/>
</dbReference>
<dbReference type="AlphaFoldDB" id="A0AAN8XBT9"/>
<comment type="function">
    <text evidence="13">Initiates complex N-linked carbohydrate formation. Essential for the conversion of high-mannose to hybrid and complex N-glycans.</text>
</comment>
<accession>A0AAN8XBT9</accession>
<dbReference type="GO" id="GO:0030145">
    <property type="term" value="F:manganese ion binding"/>
    <property type="evidence" value="ECO:0007669"/>
    <property type="project" value="UniProtKB-UniRule"/>
</dbReference>
<keyword evidence="12 13" id="KW-0464">Manganese</keyword>
<evidence type="ECO:0000256" key="1">
    <source>
        <dbReference type="ARBA" id="ARBA00004323"/>
    </source>
</evidence>
<comment type="pathway">
    <text evidence="2 13">Protein modification; protein glycosylation.</text>
</comment>
<gene>
    <name evidence="15" type="primary">FAM3A</name>
    <name evidence="15" type="ORF">SK128_025727</name>
</gene>